<keyword evidence="6" id="KW-0067">ATP-binding</keyword>
<keyword evidence="7 9" id="KW-1133">Transmembrane helix</keyword>
<dbReference type="InterPro" id="IPR013525">
    <property type="entry name" value="ABC2_TM"/>
</dbReference>
<feature type="domain" description="AAA+ ATPase" evidence="10">
    <location>
        <begin position="131"/>
        <end position="312"/>
    </location>
</feature>
<dbReference type="GO" id="GO:0005524">
    <property type="term" value="F:ATP binding"/>
    <property type="evidence" value="ECO:0007669"/>
    <property type="project" value="UniProtKB-KW"/>
</dbReference>
<evidence type="ECO:0000256" key="8">
    <source>
        <dbReference type="ARBA" id="ARBA00023136"/>
    </source>
</evidence>
<dbReference type="EMBL" id="JARKHS020033530">
    <property type="protein sequence ID" value="KAK8758987.1"/>
    <property type="molecule type" value="Genomic_DNA"/>
</dbReference>
<keyword evidence="5" id="KW-0547">Nucleotide-binding</keyword>
<dbReference type="GO" id="GO:0005886">
    <property type="term" value="C:plasma membrane"/>
    <property type="evidence" value="ECO:0007669"/>
    <property type="project" value="TreeGrafter"/>
</dbReference>
<dbReference type="FunFam" id="3.40.50.300:FF:001077">
    <property type="entry name" value="Uncharacterized protein, isoform A"/>
    <property type="match status" value="1"/>
</dbReference>
<evidence type="ECO:0000256" key="4">
    <source>
        <dbReference type="ARBA" id="ARBA00022692"/>
    </source>
</evidence>
<dbReference type="InterPro" id="IPR003593">
    <property type="entry name" value="AAA+_ATPase"/>
</dbReference>
<dbReference type="InterPro" id="IPR027417">
    <property type="entry name" value="P-loop_NTPase"/>
</dbReference>
<evidence type="ECO:0000256" key="3">
    <source>
        <dbReference type="ARBA" id="ARBA00022448"/>
    </source>
</evidence>
<dbReference type="CDD" id="cd03213">
    <property type="entry name" value="ABCG_EPDR"/>
    <property type="match status" value="1"/>
</dbReference>
<dbReference type="PANTHER" id="PTHR48041">
    <property type="entry name" value="ABC TRANSPORTER G FAMILY MEMBER 28"/>
    <property type="match status" value="1"/>
</dbReference>
<feature type="transmembrane region" description="Helical" evidence="9">
    <location>
        <begin position="549"/>
        <end position="571"/>
    </location>
</feature>
<feature type="transmembrane region" description="Helical" evidence="9">
    <location>
        <begin position="517"/>
        <end position="537"/>
    </location>
</feature>
<dbReference type="Pfam" id="PF00005">
    <property type="entry name" value="ABC_tran"/>
    <property type="match status" value="1"/>
</dbReference>
<feature type="transmembrane region" description="Helical" evidence="9">
    <location>
        <begin position="608"/>
        <end position="630"/>
    </location>
</feature>
<name>A0AAQ4D947_AMBAM</name>
<evidence type="ECO:0000313" key="11">
    <source>
        <dbReference type="EMBL" id="KAK8758987.1"/>
    </source>
</evidence>
<gene>
    <name evidence="11" type="ORF">V5799_003371</name>
</gene>
<accession>A0AAQ4D947</accession>
<dbReference type="GO" id="GO:0140359">
    <property type="term" value="F:ABC-type transporter activity"/>
    <property type="evidence" value="ECO:0007669"/>
    <property type="project" value="InterPro"/>
</dbReference>
<keyword evidence="12" id="KW-1185">Reference proteome</keyword>
<dbReference type="PROSITE" id="PS00211">
    <property type="entry name" value="ABC_TRANSPORTER_1"/>
    <property type="match status" value="1"/>
</dbReference>
<evidence type="ECO:0000259" key="10">
    <source>
        <dbReference type="SMART" id="SM00382"/>
    </source>
</evidence>
<feature type="transmembrane region" description="Helical" evidence="9">
    <location>
        <begin position="465"/>
        <end position="485"/>
    </location>
</feature>
<evidence type="ECO:0000256" key="1">
    <source>
        <dbReference type="ARBA" id="ARBA00004141"/>
    </source>
</evidence>
<dbReference type="InterPro" id="IPR017871">
    <property type="entry name" value="ABC_transporter-like_CS"/>
</dbReference>
<organism evidence="11 12">
    <name type="scientific">Amblyomma americanum</name>
    <name type="common">Lone star tick</name>
    <dbReference type="NCBI Taxonomy" id="6943"/>
    <lineage>
        <taxon>Eukaryota</taxon>
        <taxon>Metazoa</taxon>
        <taxon>Ecdysozoa</taxon>
        <taxon>Arthropoda</taxon>
        <taxon>Chelicerata</taxon>
        <taxon>Arachnida</taxon>
        <taxon>Acari</taxon>
        <taxon>Parasitiformes</taxon>
        <taxon>Ixodida</taxon>
        <taxon>Ixodoidea</taxon>
        <taxon>Ixodidae</taxon>
        <taxon>Amblyomminae</taxon>
        <taxon>Amblyomma</taxon>
    </lineage>
</organism>
<comment type="caution">
    <text evidence="11">The sequence shown here is derived from an EMBL/GenBank/DDBJ whole genome shotgun (WGS) entry which is preliminary data.</text>
</comment>
<evidence type="ECO:0000313" key="12">
    <source>
        <dbReference type="Proteomes" id="UP001321473"/>
    </source>
</evidence>
<evidence type="ECO:0000256" key="7">
    <source>
        <dbReference type="ARBA" id="ARBA00022989"/>
    </source>
</evidence>
<keyword evidence="4 9" id="KW-0812">Transmembrane</keyword>
<dbReference type="Gene3D" id="3.40.50.300">
    <property type="entry name" value="P-loop containing nucleotide triphosphate hydrolases"/>
    <property type="match status" value="1"/>
</dbReference>
<dbReference type="Proteomes" id="UP001321473">
    <property type="component" value="Unassembled WGS sequence"/>
</dbReference>
<protein>
    <recommendedName>
        <fullName evidence="10">AAA+ ATPase domain-containing protein</fullName>
    </recommendedName>
</protein>
<dbReference type="InterPro" id="IPR003439">
    <property type="entry name" value="ABC_transporter-like_ATP-bd"/>
</dbReference>
<evidence type="ECO:0000256" key="9">
    <source>
        <dbReference type="SAM" id="Phobius"/>
    </source>
</evidence>
<keyword evidence="3" id="KW-0813">Transport</keyword>
<dbReference type="Pfam" id="PF01061">
    <property type="entry name" value="ABC2_membrane"/>
    <property type="match status" value="1"/>
</dbReference>
<dbReference type="InterPro" id="IPR050352">
    <property type="entry name" value="ABCG_transporters"/>
</dbReference>
<evidence type="ECO:0000256" key="6">
    <source>
        <dbReference type="ARBA" id="ARBA00022840"/>
    </source>
</evidence>
<dbReference type="SMART" id="SM00382">
    <property type="entry name" value="AAA"/>
    <property type="match status" value="1"/>
</dbReference>
<dbReference type="PANTHER" id="PTHR48041:SF78">
    <property type="entry name" value="ABC TRANSPORTER EXPRESSED IN TRACHEA, ISOFORM A"/>
    <property type="match status" value="1"/>
</dbReference>
<proteinExistence type="inferred from homology"/>
<evidence type="ECO:0000256" key="2">
    <source>
        <dbReference type="ARBA" id="ARBA00005814"/>
    </source>
</evidence>
<evidence type="ECO:0000256" key="5">
    <source>
        <dbReference type="ARBA" id="ARBA00022741"/>
    </source>
</evidence>
<dbReference type="GO" id="GO:0016887">
    <property type="term" value="F:ATP hydrolysis activity"/>
    <property type="evidence" value="ECO:0007669"/>
    <property type="project" value="InterPro"/>
</dbReference>
<reference evidence="11 12" key="1">
    <citation type="journal article" date="2023" name="Arcadia Sci">
        <title>De novo assembly of a long-read Amblyomma americanum tick genome.</title>
        <authorList>
            <person name="Chou S."/>
            <person name="Poskanzer K.E."/>
            <person name="Rollins M."/>
            <person name="Thuy-Boun P.S."/>
        </authorList>
    </citation>
    <scope>NUCLEOTIDE SEQUENCE [LARGE SCALE GENOMIC DNA]</scope>
    <source>
        <strain evidence="11">F_SG_1</strain>
        <tissue evidence="11">Salivary glands</tissue>
    </source>
</reference>
<feature type="transmembrane region" description="Helical" evidence="9">
    <location>
        <begin position="434"/>
        <end position="453"/>
    </location>
</feature>
<comment type="similarity">
    <text evidence="2">Belongs to the ABC transporter superfamily. ABCG family. Eye pigment precursor importer (TC 3.A.1.204) subfamily.</text>
</comment>
<dbReference type="AlphaFoldDB" id="A0AAQ4D947"/>
<comment type="subcellular location">
    <subcellularLocation>
        <location evidence="1">Membrane</location>
        <topology evidence="1">Multi-pass membrane protein</topology>
    </subcellularLocation>
</comment>
<keyword evidence="8 9" id="KW-0472">Membrane</keyword>
<dbReference type="SUPFAM" id="SSF52540">
    <property type="entry name" value="P-loop containing nucleoside triphosphate hydrolases"/>
    <property type="match status" value="1"/>
</dbReference>
<sequence>MSCSFAKRPLSAAARCVAQSHEAHSRESRRVKLTLLTGTRLFYECVRCGGLAENFRFLEAFDHLISMQSNGDLPEYDRTGIIILEDAADVRQSRPRRCQAVALEWKDISFHVQADKRKKALLSNLYGKAAPGTLTAIMGPSGAGKTTLLNILSGHYDKGYEGEVHVNDYIRDSKLFNMQSCYVMQGDCLLQELTVREALTISVELRMPALECRKISVLVDDTISRWGLDECADTMTRFLSGGEKRRLAISQELVSNPPVVFLDEPTSGLDSSSALRCTRELKSLAASGHTVLCSIHNPSSVLFSHFDWLYMLSEGKCIYHGLAEKLLPFLESQNLHCPLYNSPSDFITEIASGQHRDVVLKLSMLFIPGNPFTSSKIQRNNSYELTIYGGRLMSPKDKKQEEQQYKVEAKPYQQFKTLSKRCFYCVIRNQTTSLARIGVSLFFAFLLSIVYYGSGNRAAQARDIVAMYLMALALLLFQTVGPTVLTFPLEIDVLLREQRNCWYSLWWYYVAKILSDLPFMTAVCVCLPALAPSYLFCGYFVQPRYLHTVVAWLTYTSHIYYLHQAIMFALYGNGRGQLECDERDVDILCVPIDGNDVLHMVHAQDVNLLAYSLIVLAIDVSLKLIAFGFLKWRLWRKC</sequence>